<dbReference type="PANTHER" id="PTHR21089">
    <property type="entry name" value="SHIKIMATE DEHYDROGENASE"/>
    <property type="match status" value="1"/>
</dbReference>
<feature type="binding site" evidence="8">
    <location>
        <begin position="161"/>
        <end position="166"/>
    </location>
    <ligand>
        <name>NADP(+)</name>
        <dbReference type="ChEBI" id="CHEBI:58349"/>
    </ligand>
</feature>
<evidence type="ECO:0000256" key="4">
    <source>
        <dbReference type="ARBA" id="ARBA00022857"/>
    </source>
</evidence>
<feature type="binding site" evidence="8">
    <location>
        <position position="72"/>
    </location>
    <ligand>
        <name>shikimate</name>
        <dbReference type="ChEBI" id="CHEBI:36208"/>
    </ligand>
</feature>
<evidence type="ECO:0000313" key="12">
    <source>
        <dbReference type="Proteomes" id="UP000237447"/>
    </source>
</evidence>
<evidence type="ECO:0000256" key="5">
    <source>
        <dbReference type="ARBA" id="ARBA00023002"/>
    </source>
</evidence>
<dbReference type="Pfam" id="PF08501">
    <property type="entry name" value="Shikimate_dh_N"/>
    <property type="match status" value="1"/>
</dbReference>
<feature type="binding site" evidence="8">
    <location>
        <position position="97"/>
    </location>
    <ligand>
        <name>shikimate</name>
        <dbReference type="ChEBI" id="CHEBI:36208"/>
    </ligand>
</feature>
<evidence type="ECO:0000259" key="10">
    <source>
        <dbReference type="Pfam" id="PF08501"/>
    </source>
</evidence>
<feature type="binding site" evidence="8">
    <location>
        <begin position="137"/>
        <end position="141"/>
    </location>
    <ligand>
        <name>NADP(+)</name>
        <dbReference type="ChEBI" id="CHEBI:58349"/>
    </ligand>
</feature>
<dbReference type="Gene3D" id="3.40.50.10860">
    <property type="entry name" value="Leucine Dehydrogenase, chain A, domain 1"/>
    <property type="match status" value="1"/>
</dbReference>
<keyword evidence="4 8" id="KW-0521">NADP</keyword>
<keyword evidence="6 8" id="KW-0057">Aromatic amino acid biosynthesis</keyword>
<feature type="binding site" evidence="8">
    <location>
        <position position="88"/>
    </location>
    <ligand>
        <name>NADP(+)</name>
        <dbReference type="ChEBI" id="CHEBI:58349"/>
    </ligand>
</feature>
<dbReference type="GeneID" id="86881613"/>
<dbReference type="NCBIfam" id="NF001312">
    <property type="entry name" value="PRK00258.1-4"/>
    <property type="match status" value="1"/>
</dbReference>
<feature type="binding site" evidence="8">
    <location>
        <position position="226"/>
    </location>
    <ligand>
        <name>NADP(+)</name>
        <dbReference type="ChEBI" id="CHEBI:58349"/>
    </ligand>
</feature>
<evidence type="ECO:0000256" key="2">
    <source>
        <dbReference type="ARBA" id="ARBA00012962"/>
    </source>
</evidence>
<dbReference type="GO" id="GO:0009423">
    <property type="term" value="P:chorismate biosynthetic process"/>
    <property type="evidence" value="ECO:0007669"/>
    <property type="project" value="UniProtKB-UniRule"/>
</dbReference>
<dbReference type="GO" id="GO:0004764">
    <property type="term" value="F:shikimate 3-dehydrogenase (NADP+) activity"/>
    <property type="evidence" value="ECO:0007669"/>
    <property type="project" value="UniProtKB-UniRule"/>
</dbReference>
<feature type="binding site" evidence="8">
    <location>
        <position position="112"/>
    </location>
    <ligand>
        <name>shikimate</name>
        <dbReference type="ChEBI" id="CHEBI:36208"/>
    </ligand>
</feature>
<comment type="catalytic activity">
    <reaction evidence="7 8">
        <text>shikimate + NADP(+) = 3-dehydroshikimate + NADPH + H(+)</text>
        <dbReference type="Rhea" id="RHEA:17737"/>
        <dbReference type="ChEBI" id="CHEBI:15378"/>
        <dbReference type="ChEBI" id="CHEBI:16630"/>
        <dbReference type="ChEBI" id="CHEBI:36208"/>
        <dbReference type="ChEBI" id="CHEBI:57783"/>
        <dbReference type="ChEBI" id="CHEBI:58349"/>
        <dbReference type="EC" id="1.1.1.25"/>
    </reaction>
</comment>
<feature type="domain" description="Shikimate dehydrogenase substrate binding N-terminal" evidence="10">
    <location>
        <begin position="14"/>
        <end position="99"/>
    </location>
</feature>
<dbReference type="Pfam" id="PF01488">
    <property type="entry name" value="Shikimate_DH"/>
    <property type="match status" value="1"/>
</dbReference>
<accession>A0AAE5VMU6</accession>
<evidence type="ECO:0000256" key="3">
    <source>
        <dbReference type="ARBA" id="ARBA00022605"/>
    </source>
</evidence>
<dbReference type="RefSeq" id="WP_103659763.1">
    <property type="nucleotide sequence ID" value="NZ_JABAIN010000007.1"/>
</dbReference>
<dbReference type="Proteomes" id="UP000237447">
    <property type="component" value="Unassembled WGS sequence"/>
</dbReference>
<evidence type="ECO:0000256" key="6">
    <source>
        <dbReference type="ARBA" id="ARBA00023141"/>
    </source>
</evidence>
<comment type="pathway">
    <text evidence="1 8">Metabolic intermediate biosynthesis; chorismate biosynthesis; chorismate from D-erythrose 4-phosphate and phosphoenolpyruvate: step 4/7.</text>
</comment>
<reference evidence="11 12" key="1">
    <citation type="journal article" date="2018" name="Syst. Appl. Microbiol.">
        <title>Agrobacterium rosae sp. nov., isolated from galls on different agricultural crops.</title>
        <authorList>
            <person name="Kuzmanovic N."/>
            <person name="Pulawska J."/>
            <person name="Smalla K."/>
            <person name="Nesme X."/>
        </authorList>
    </citation>
    <scope>NUCLEOTIDE SEQUENCE [LARGE SCALE GENOMIC DNA]</scope>
    <source>
        <strain evidence="11 12">NCPPB 1650</strain>
    </source>
</reference>
<sequence>MADSRETLTINAFVTGYPIKHSRSPLIHGHWLKTFEIDGSYKAVEVAPEKFEKFITELKSESDSSFVGGNVTIPHKESAYRLADQPDELAQELGAVNTLWLEDGLVHASNTDGYGFVSNLDAAHPGWDVTDKAVVLGAGGASRAVIQALRDRGISEIHVVNRTVARAKELRDRFGVHVFAHPMEALHEVSGGAGLFVNTTSLGMDGSAVPDIDFSRLSNGAVVTDIVYVPLKTPILRMAERQGFSIVDGLGMLLHQAKPGFKKWFGKTPHVDEALRSLIINDMEQHV</sequence>
<protein>
    <recommendedName>
        <fullName evidence="2 8">Shikimate dehydrogenase (NADP(+))</fullName>
        <shortName evidence="8">SDH</shortName>
        <ecNumber evidence="2 8">1.1.1.25</ecNumber>
    </recommendedName>
</protein>
<feature type="active site" description="Proton acceptor" evidence="8">
    <location>
        <position position="76"/>
    </location>
</feature>
<dbReference type="GO" id="GO:0008652">
    <property type="term" value="P:amino acid biosynthetic process"/>
    <property type="evidence" value="ECO:0007669"/>
    <property type="project" value="UniProtKB-KW"/>
</dbReference>
<gene>
    <name evidence="8" type="primary">aroE</name>
    <name evidence="11" type="ORF">CPJ18_20040</name>
</gene>
<dbReference type="EC" id="1.1.1.25" evidence="2 8"/>
<dbReference type="SUPFAM" id="SSF53223">
    <property type="entry name" value="Aminoacid dehydrogenase-like, N-terminal domain"/>
    <property type="match status" value="1"/>
</dbReference>
<evidence type="ECO:0000256" key="8">
    <source>
        <dbReference type="HAMAP-Rule" id="MF_00222"/>
    </source>
</evidence>
<dbReference type="GO" id="GO:0009073">
    <property type="term" value="P:aromatic amino acid family biosynthetic process"/>
    <property type="evidence" value="ECO:0007669"/>
    <property type="project" value="UniProtKB-KW"/>
</dbReference>
<dbReference type="InterPro" id="IPR046346">
    <property type="entry name" value="Aminoacid_DH-like_N_sf"/>
</dbReference>
<dbReference type="InterPro" id="IPR013708">
    <property type="entry name" value="Shikimate_DH-bd_N"/>
</dbReference>
<dbReference type="EMBL" id="NXEJ01000009">
    <property type="protein sequence ID" value="POO49507.1"/>
    <property type="molecule type" value="Genomic_DNA"/>
</dbReference>
<feature type="binding site" evidence="8">
    <location>
        <position position="249"/>
    </location>
    <ligand>
        <name>NADP(+)</name>
        <dbReference type="ChEBI" id="CHEBI:58349"/>
    </ligand>
</feature>
<evidence type="ECO:0000256" key="1">
    <source>
        <dbReference type="ARBA" id="ARBA00004871"/>
    </source>
</evidence>
<dbReference type="InterPro" id="IPR011342">
    <property type="entry name" value="Shikimate_DH"/>
</dbReference>
<dbReference type="NCBIfam" id="TIGR00507">
    <property type="entry name" value="aroE"/>
    <property type="match status" value="1"/>
</dbReference>
<name>A0AAE5VMU6_9HYPH</name>
<feature type="binding site" evidence="8">
    <location>
        <begin position="22"/>
        <end position="24"/>
    </location>
    <ligand>
        <name>shikimate</name>
        <dbReference type="ChEBI" id="CHEBI:36208"/>
    </ligand>
</feature>
<evidence type="ECO:0000256" key="7">
    <source>
        <dbReference type="ARBA" id="ARBA00049442"/>
    </source>
</evidence>
<comment type="caution">
    <text evidence="11">The sequence shown here is derived from an EMBL/GenBank/DDBJ whole genome shotgun (WGS) entry which is preliminary data.</text>
</comment>
<dbReference type="GO" id="GO:0050661">
    <property type="term" value="F:NADP binding"/>
    <property type="evidence" value="ECO:0007669"/>
    <property type="project" value="InterPro"/>
</dbReference>
<keyword evidence="5 8" id="KW-0560">Oxidoreductase</keyword>
<comment type="similarity">
    <text evidence="8">Belongs to the shikimate dehydrogenase family.</text>
</comment>
<dbReference type="InterPro" id="IPR006151">
    <property type="entry name" value="Shikm_DH/Glu-tRNA_Rdtase"/>
</dbReference>
<organism evidence="11 12">
    <name type="scientific">Agrobacterium rosae</name>
    <dbReference type="NCBI Taxonomy" id="1972867"/>
    <lineage>
        <taxon>Bacteria</taxon>
        <taxon>Pseudomonadati</taxon>
        <taxon>Pseudomonadota</taxon>
        <taxon>Alphaproteobacteria</taxon>
        <taxon>Hyphomicrobiales</taxon>
        <taxon>Rhizobiaceae</taxon>
        <taxon>Rhizobium/Agrobacterium group</taxon>
        <taxon>Agrobacterium</taxon>
    </lineage>
</organism>
<proteinExistence type="inferred from homology"/>
<feature type="binding site" evidence="8">
    <location>
        <position position="256"/>
    </location>
    <ligand>
        <name>shikimate</name>
        <dbReference type="ChEBI" id="CHEBI:36208"/>
    </ligand>
</feature>
<dbReference type="SUPFAM" id="SSF51735">
    <property type="entry name" value="NAD(P)-binding Rossmann-fold domains"/>
    <property type="match status" value="1"/>
</dbReference>
<feature type="domain" description="Quinate/shikimate 5-dehydrogenase/glutamyl-tRNA reductase" evidence="9">
    <location>
        <begin position="131"/>
        <end position="190"/>
    </location>
</feature>
<dbReference type="InterPro" id="IPR022893">
    <property type="entry name" value="Shikimate_DH_fam"/>
</dbReference>
<dbReference type="AlphaFoldDB" id="A0AAE5VMU6"/>
<dbReference type="GO" id="GO:0019632">
    <property type="term" value="P:shikimate metabolic process"/>
    <property type="evidence" value="ECO:0007669"/>
    <property type="project" value="InterPro"/>
</dbReference>
<comment type="subunit">
    <text evidence="8">Homodimer.</text>
</comment>
<evidence type="ECO:0000313" key="11">
    <source>
        <dbReference type="EMBL" id="POO49507.1"/>
    </source>
</evidence>
<dbReference type="CDD" id="cd01065">
    <property type="entry name" value="NAD_bind_Shikimate_DH"/>
    <property type="match status" value="1"/>
</dbReference>
<dbReference type="InterPro" id="IPR036291">
    <property type="entry name" value="NAD(P)-bd_dom_sf"/>
</dbReference>
<comment type="function">
    <text evidence="8">Involved in the biosynthesis of the chorismate, which leads to the biosynthesis of aromatic amino acids. Catalyzes the reversible NADPH linked reduction of 3-dehydroshikimate (DHSA) to yield shikimate (SA).</text>
</comment>
<dbReference type="Gene3D" id="3.40.50.720">
    <property type="entry name" value="NAD(P)-binding Rossmann-like Domain"/>
    <property type="match status" value="1"/>
</dbReference>
<dbReference type="GO" id="GO:0005829">
    <property type="term" value="C:cytosol"/>
    <property type="evidence" value="ECO:0007669"/>
    <property type="project" value="TreeGrafter"/>
</dbReference>
<dbReference type="PANTHER" id="PTHR21089:SF1">
    <property type="entry name" value="BIFUNCTIONAL 3-DEHYDROQUINATE DEHYDRATASE_SHIKIMATE DEHYDROGENASE, CHLOROPLASTIC"/>
    <property type="match status" value="1"/>
</dbReference>
<dbReference type="HAMAP" id="MF_00222">
    <property type="entry name" value="Shikimate_DH_AroE"/>
    <property type="match status" value="1"/>
</dbReference>
<keyword evidence="3 8" id="KW-0028">Amino-acid biosynthesis</keyword>
<feature type="binding site" evidence="8">
    <location>
        <position position="228"/>
    </location>
    <ligand>
        <name>shikimate</name>
        <dbReference type="ChEBI" id="CHEBI:36208"/>
    </ligand>
</feature>
<evidence type="ECO:0000259" key="9">
    <source>
        <dbReference type="Pfam" id="PF01488"/>
    </source>
</evidence>